<feature type="signal peptide" evidence="1">
    <location>
        <begin position="1"/>
        <end position="23"/>
    </location>
</feature>
<name>G7GZQ8_9ACTN</name>
<dbReference type="Proteomes" id="UP000035088">
    <property type="component" value="Unassembled WGS sequence"/>
</dbReference>
<reference evidence="2 3" key="1">
    <citation type="submission" date="2011-11" db="EMBL/GenBank/DDBJ databases">
        <title>Whole genome shotgun sequence of Gordonia araii NBRC 100433.</title>
        <authorList>
            <person name="Yoshida Y."/>
            <person name="Hosoyama A."/>
            <person name="Tsuchikane K."/>
            <person name="Katsumata H."/>
            <person name="Yamazaki S."/>
            <person name="Fujita N."/>
        </authorList>
    </citation>
    <scope>NUCLEOTIDE SEQUENCE [LARGE SCALE GENOMIC DNA]</scope>
    <source>
        <strain evidence="2 3">NBRC 100433</strain>
    </source>
</reference>
<dbReference type="OrthoDB" id="9554077at2"/>
<dbReference type="STRING" id="1073574.GOARA_027_00460"/>
<accession>G7GZQ8</accession>
<comment type="caution">
    <text evidence="2">The sequence shown here is derived from an EMBL/GenBank/DDBJ whole genome shotgun (WGS) entry which is preliminary data.</text>
</comment>
<feature type="chain" id="PRO_5003495488" evidence="1">
    <location>
        <begin position="24"/>
        <end position="124"/>
    </location>
</feature>
<evidence type="ECO:0000256" key="1">
    <source>
        <dbReference type="SAM" id="SignalP"/>
    </source>
</evidence>
<evidence type="ECO:0000313" key="2">
    <source>
        <dbReference type="EMBL" id="GAB09083.1"/>
    </source>
</evidence>
<protein>
    <submittedName>
        <fullName evidence="2">Uncharacterized protein</fullName>
    </submittedName>
</protein>
<sequence length="124" mass="13577">MQKFKRIAAATLAAATVATGATAIAAAPAEAKIRSGNYWYSAYASGDRIARTPARVVGNRFYPDVRYPRQVHRIHPTPRGGYYVAEGVSRTDLRRVGAGYAGPSYWIFLRGNPATTSYVRLTPR</sequence>
<keyword evidence="1" id="KW-0732">Signal</keyword>
<dbReference type="EMBL" id="BAEE01000027">
    <property type="protein sequence ID" value="GAB09083.1"/>
    <property type="molecule type" value="Genomic_DNA"/>
</dbReference>
<proteinExistence type="predicted"/>
<dbReference type="AlphaFoldDB" id="G7GZQ8"/>
<keyword evidence="3" id="KW-1185">Reference proteome</keyword>
<dbReference type="RefSeq" id="WP_007321160.1">
    <property type="nucleotide sequence ID" value="NZ_BAEE01000027.1"/>
</dbReference>
<gene>
    <name evidence="2" type="ORF">GOARA_027_00460</name>
</gene>
<evidence type="ECO:0000313" key="3">
    <source>
        <dbReference type="Proteomes" id="UP000035088"/>
    </source>
</evidence>
<organism evidence="2 3">
    <name type="scientific">Gordonia araii NBRC 100433</name>
    <dbReference type="NCBI Taxonomy" id="1073574"/>
    <lineage>
        <taxon>Bacteria</taxon>
        <taxon>Bacillati</taxon>
        <taxon>Actinomycetota</taxon>
        <taxon>Actinomycetes</taxon>
        <taxon>Mycobacteriales</taxon>
        <taxon>Gordoniaceae</taxon>
        <taxon>Gordonia</taxon>
    </lineage>
</organism>